<evidence type="ECO:0000313" key="1">
    <source>
        <dbReference type="EMBL" id="KAK8488902.1"/>
    </source>
</evidence>
<evidence type="ECO:0000313" key="2">
    <source>
        <dbReference type="Proteomes" id="UP001472677"/>
    </source>
</evidence>
<proteinExistence type="predicted"/>
<gene>
    <name evidence="1" type="ORF">V6N12_033822</name>
</gene>
<name>A0ABR2A7B1_9ROSI</name>
<sequence>MGSNVKSAGLQRIATLLAMAMAMVVLLGNSEASASASASSALTTTNSSGTLHCGGFMEECLDTDDANYDHLSFADAKVTFINIANAAAQRRY</sequence>
<keyword evidence="2" id="KW-1185">Reference proteome</keyword>
<comment type="caution">
    <text evidence="1">The sequence shown here is derived from an EMBL/GenBank/DDBJ whole genome shotgun (WGS) entry which is preliminary data.</text>
</comment>
<dbReference type="EMBL" id="JBBPBM010000966">
    <property type="protein sequence ID" value="KAK8488902.1"/>
    <property type="molecule type" value="Genomic_DNA"/>
</dbReference>
<accession>A0ABR2A7B1</accession>
<organism evidence="1 2">
    <name type="scientific">Hibiscus sabdariffa</name>
    <name type="common">roselle</name>
    <dbReference type="NCBI Taxonomy" id="183260"/>
    <lineage>
        <taxon>Eukaryota</taxon>
        <taxon>Viridiplantae</taxon>
        <taxon>Streptophyta</taxon>
        <taxon>Embryophyta</taxon>
        <taxon>Tracheophyta</taxon>
        <taxon>Spermatophyta</taxon>
        <taxon>Magnoliopsida</taxon>
        <taxon>eudicotyledons</taxon>
        <taxon>Gunneridae</taxon>
        <taxon>Pentapetalae</taxon>
        <taxon>rosids</taxon>
        <taxon>malvids</taxon>
        <taxon>Malvales</taxon>
        <taxon>Malvaceae</taxon>
        <taxon>Malvoideae</taxon>
        <taxon>Hibiscus</taxon>
    </lineage>
</organism>
<reference evidence="1 2" key="1">
    <citation type="journal article" date="2024" name="G3 (Bethesda)">
        <title>Genome assembly of Hibiscus sabdariffa L. provides insights into metabolisms of medicinal natural products.</title>
        <authorList>
            <person name="Kim T."/>
        </authorList>
    </citation>
    <scope>NUCLEOTIDE SEQUENCE [LARGE SCALE GENOMIC DNA]</scope>
    <source>
        <strain evidence="1">TK-2024</strain>
        <tissue evidence="1">Old leaves</tissue>
    </source>
</reference>
<protein>
    <submittedName>
        <fullName evidence="1">Uncharacterized protein</fullName>
    </submittedName>
</protein>
<dbReference type="Proteomes" id="UP001472677">
    <property type="component" value="Unassembled WGS sequence"/>
</dbReference>